<protein>
    <submittedName>
        <fullName evidence="1">Uncharacterized protein</fullName>
    </submittedName>
</protein>
<proteinExistence type="predicted"/>
<keyword evidence="2" id="KW-1185">Reference proteome</keyword>
<reference evidence="1" key="2">
    <citation type="journal article" date="2021" name="Data Brief">
        <title>Draft genome sequence data of the facultative, thermophilic, xylanolytic bacterium Paenibacillus sp. strain DA-C8.</title>
        <authorList>
            <person name="Chhe C."/>
            <person name="Uke A."/>
            <person name="Baramee S."/>
            <person name="Ungkulpasvich U."/>
            <person name="Tachaapaikoon C."/>
            <person name="Pason P."/>
            <person name="Waeonukul R."/>
            <person name="Ratanakhanokchai K."/>
            <person name="Kosugi A."/>
        </authorList>
    </citation>
    <scope>NUCLEOTIDE SEQUENCE</scope>
    <source>
        <strain evidence="1">DA-C8</strain>
    </source>
</reference>
<evidence type="ECO:0000313" key="1">
    <source>
        <dbReference type="EMBL" id="GFR36926.1"/>
    </source>
</evidence>
<accession>A0A916Q9Z8</accession>
<dbReference type="EMBL" id="BMAQ01000001">
    <property type="protein sequence ID" value="GFR36926.1"/>
    <property type="molecule type" value="Genomic_DNA"/>
</dbReference>
<organism evidence="1 2">
    <name type="scientific">Insulibacter thermoxylanivorax</name>
    <dbReference type="NCBI Taxonomy" id="2749268"/>
    <lineage>
        <taxon>Bacteria</taxon>
        <taxon>Bacillati</taxon>
        <taxon>Bacillota</taxon>
        <taxon>Bacilli</taxon>
        <taxon>Bacillales</taxon>
        <taxon>Paenibacillaceae</taxon>
        <taxon>Insulibacter</taxon>
    </lineage>
</organism>
<reference evidence="1" key="1">
    <citation type="submission" date="2020-08" db="EMBL/GenBank/DDBJ databases">
        <authorList>
            <person name="Uke A."/>
            <person name="Chhe C."/>
            <person name="Baramee S."/>
            <person name="Kosugi A."/>
        </authorList>
    </citation>
    <scope>NUCLEOTIDE SEQUENCE</scope>
    <source>
        <strain evidence="1">DA-C8</strain>
    </source>
</reference>
<evidence type="ECO:0000313" key="2">
    <source>
        <dbReference type="Proteomes" id="UP000654993"/>
    </source>
</evidence>
<dbReference type="Proteomes" id="UP000654993">
    <property type="component" value="Unassembled WGS sequence"/>
</dbReference>
<gene>
    <name evidence="1" type="ORF">PRECH8_02220</name>
</gene>
<name>A0A916Q9Z8_9BACL</name>
<comment type="caution">
    <text evidence="1">The sequence shown here is derived from an EMBL/GenBank/DDBJ whole genome shotgun (WGS) entry which is preliminary data.</text>
</comment>
<sequence>MQGIDNPVKIRFFVDDKAQVHGSLRELNGSFFHAGEFLCGFYDWILHCYAMINRPSAKQDKRTYGDTYDDRRET</sequence>
<dbReference type="AlphaFoldDB" id="A0A916Q9Z8"/>